<dbReference type="GeneID" id="100572499"/>
<dbReference type="RefSeq" id="XP_008186355.1">
    <property type="nucleotide sequence ID" value="XM_008188133.2"/>
</dbReference>
<evidence type="ECO:0000313" key="2">
    <source>
        <dbReference type="EnsemblMetazoa" id="XP_016662622.1"/>
    </source>
</evidence>
<dbReference type="EnsemblMetazoa" id="XM_008188133.3">
    <property type="protein sequence ID" value="XP_008186355.1"/>
    <property type="gene ID" value="LOC100572499"/>
</dbReference>
<dbReference type="OrthoDB" id="6623147at2759"/>
<dbReference type="RefSeq" id="XP_016662622.1">
    <property type="nucleotide sequence ID" value="XM_016807133.1"/>
</dbReference>
<keyword evidence="3" id="KW-1185">Reference proteome</keyword>
<reference evidence="3" key="1">
    <citation type="submission" date="2010-06" db="EMBL/GenBank/DDBJ databases">
        <authorList>
            <person name="Jiang H."/>
            <person name="Abraham K."/>
            <person name="Ali S."/>
            <person name="Alsbrooks S.L."/>
            <person name="Anim B.N."/>
            <person name="Anosike U.S."/>
            <person name="Attaway T."/>
            <person name="Bandaranaike D.P."/>
            <person name="Battles P.K."/>
            <person name="Bell S.N."/>
            <person name="Bell A.V."/>
            <person name="Beltran B."/>
            <person name="Bickham C."/>
            <person name="Bustamante Y."/>
            <person name="Caleb T."/>
            <person name="Canada A."/>
            <person name="Cardenas V."/>
            <person name="Carter K."/>
            <person name="Chacko J."/>
            <person name="Chandrabose M.N."/>
            <person name="Chavez D."/>
            <person name="Chavez A."/>
            <person name="Chen L."/>
            <person name="Chu H.-S."/>
            <person name="Claassen K.J."/>
            <person name="Cockrell R."/>
            <person name="Collins M."/>
            <person name="Cooper J.A."/>
            <person name="Cree A."/>
            <person name="Curry S.M."/>
            <person name="Da Y."/>
            <person name="Dao M.D."/>
            <person name="Das B."/>
            <person name="Davila M.-L."/>
            <person name="Davy-Carroll L."/>
            <person name="Denson S."/>
            <person name="Dinh H."/>
            <person name="Ebong V.E."/>
            <person name="Edwards J.R."/>
            <person name="Egan A."/>
            <person name="El-Daye J."/>
            <person name="Escobedo L."/>
            <person name="Fernandez S."/>
            <person name="Fernando P.R."/>
            <person name="Flagg N."/>
            <person name="Forbes L.D."/>
            <person name="Fowler R.G."/>
            <person name="Fu Q."/>
            <person name="Gabisi R.A."/>
            <person name="Ganer J."/>
            <person name="Garbino Pronczuk A."/>
            <person name="Garcia R.M."/>
            <person name="Garner T."/>
            <person name="Garrett T.E."/>
            <person name="Gonzalez D.A."/>
            <person name="Hamid H."/>
            <person name="Hawkins E.S."/>
            <person name="Hirani K."/>
            <person name="Hogues M.E."/>
            <person name="Hollins B."/>
            <person name="Hsiao C.-H."/>
            <person name="Jabil R."/>
            <person name="James M.L."/>
            <person name="Jhangiani S.N."/>
            <person name="Johnson B."/>
            <person name="Johnson Q."/>
            <person name="Joshi V."/>
            <person name="Kalu J.B."/>
            <person name="Kam C."/>
            <person name="Kashfia A."/>
            <person name="Keebler J."/>
            <person name="Kisamo H."/>
            <person name="Kovar C.L."/>
            <person name="Lago L.A."/>
            <person name="Lai C.-Y."/>
            <person name="Laidlaw J."/>
            <person name="Lara F."/>
            <person name="Le T.-K."/>
            <person name="Lee S.L."/>
            <person name="Legall F.H."/>
            <person name="Lemon S.J."/>
            <person name="Lewis L.R."/>
            <person name="Li B."/>
            <person name="Liu Y."/>
            <person name="Liu Y.-S."/>
            <person name="Lopez J."/>
            <person name="Lozado R.J."/>
            <person name="Lu J."/>
            <person name="Madu R.C."/>
            <person name="Maheshwari M."/>
            <person name="Maheshwari R."/>
            <person name="Malloy K."/>
            <person name="Martinez E."/>
            <person name="Mathew T."/>
            <person name="Mercado I.C."/>
            <person name="Mercado C."/>
            <person name="Meyer B."/>
            <person name="Montgomery K."/>
            <person name="Morgan M.B."/>
            <person name="Munidasa M."/>
            <person name="Nazareth L.V."/>
            <person name="Nelson J."/>
            <person name="Ng B.M."/>
            <person name="Nguyen N.B."/>
            <person name="Nguyen P.Q."/>
            <person name="Nguyen T."/>
            <person name="Obregon M."/>
            <person name="Okwuonu G.O."/>
            <person name="Onwere C.G."/>
            <person name="Orozco G."/>
            <person name="Parra A."/>
            <person name="Patel S."/>
            <person name="Patil S."/>
            <person name="Perez A."/>
            <person name="Perez Y."/>
            <person name="Pham C."/>
            <person name="Primus E.L."/>
            <person name="Pu L.-L."/>
            <person name="Puazo M."/>
            <person name="Qin X."/>
            <person name="Quiroz J.B."/>
            <person name="Reese J."/>
            <person name="Richards S."/>
            <person name="Rives C.M."/>
            <person name="Robberts R."/>
            <person name="Ruiz S.J."/>
            <person name="Ruiz M.J."/>
            <person name="Santibanez J."/>
            <person name="Schneider B.W."/>
            <person name="Sisson I."/>
            <person name="Smith M."/>
            <person name="Sodergren E."/>
            <person name="Song X.-Z."/>
            <person name="Song B.B."/>
            <person name="Summersgill H."/>
            <person name="Thelus R."/>
            <person name="Thornton R.D."/>
            <person name="Trejos Z.Y."/>
            <person name="Usmani K."/>
            <person name="Vattathil S."/>
            <person name="Villasana D."/>
            <person name="Walker D.L."/>
            <person name="Wang S."/>
            <person name="Wang K."/>
            <person name="White C.S."/>
            <person name="Williams A.C."/>
            <person name="Williamson J."/>
            <person name="Wilson K."/>
            <person name="Woghiren I.O."/>
            <person name="Woodworth J.R."/>
            <person name="Worley K.C."/>
            <person name="Wright R.A."/>
            <person name="Wu W."/>
            <person name="Young L."/>
            <person name="Zhang L."/>
            <person name="Zhang J."/>
            <person name="Zhu Y."/>
            <person name="Muzny D.M."/>
            <person name="Weinstock G."/>
            <person name="Gibbs R.A."/>
        </authorList>
    </citation>
    <scope>NUCLEOTIDE SEQUENCE [LARGE SCALE GENOMIC DNA]</scope>
    <source>
        <strain evidence="3">LSR1</strain>
    </source>
</reference>
<sequence>MDKLKHPSFKPLEVIWNRNTSTHKPKLLPELKGINIEDSVEKVKKSAKSPDVKTNENKIEHIHKRVKRSLFQEDKIGKVYKHSDSEELNKKLCKTFDYANCLRKRPYSIYKTSQLKSPTKSHQIVSNRKSTIINQDASLNKSKKQCLFPTKIAKTEISSSHTVNDSSVIKPSCTKDQLNSRTKFVGCSKSPEIMSNRKRYVISNNLDETDVSSYERLNMNYKTCIPIDQVPENINVNTQISKMESKLNYVHSEDIIESSEKISLPVKKKKKKKKNRILNKKNKIKNFDNSKVPECKTFTNGKNEMNLRTNEIRKSTEISTTVKTAFCDEINFDSLDIINTENILVSPITELKTESYCREPKKSIIQEHQNRGLARLCIINDDNQRYSDTSLTHSSLNTKEFVKNTVKEYSKIIKHHKEKLFNQNEDNIMSFMHSSEISVIPATPEHEAVNVDNSIIQYSPETILSPYVPLIEVDQSPKTPHGRNSQVLIQSVQTPPNVDGTTLPGLFEPIASPTQSFINYELPFKIDSVESPRAIHENNDIIFSPEINRKKSDTSPLSPNRFDSAKKRKKMSKDGLRGKFRDLINRKKSEARIREYEKSLSKSYKPKQGETAVLKVIEAWKEFRMIVLLCYYMKSDKEVQRVLVTLDNCPLNAAKNSIIRIYSPWLTIKSDITEVLLFIGIIHAEVIEFSESITRPLDLVEGNTDLNALQATVFQNKVLWKCNCSKDAACQCLGELSVYNYLQYMIPH</sequence>
<dbReference type="EnsemblMetazoa" id="XM_016807133.2">
    <property type="protein sequence ID" value="XP_016662622.1"/>
    <property type="gene ID" value="LOC100572499"/>
</dbReference>
<organism evidence="2 3">
    <name type="scientific">Acyrthosiphon pisum</name>
    <name type="common">Pea aphid</name>
    <dbReference type="NCBI Taxonomy" id="7029"/>
    <lineage>
        <taxon>Eukaryota</taxon>
        <taxon>Metazoa</taxon>
        <taxon>Ecdysozoa</taxon>
        <taxon>Arthropoda</taxon>
        <taxon>Hexapoda</taxon>
        <taxon>Insecta</taxon>
        <taxon>Pterygota</taxon>
        <taxon>Neoptera</taxon>
        <taxon>Paraneoptera</taxon>
        <taxon>Hemiptera</taxon>
        <taxon>Sternorrhyncha</taxon>
        <taxon>Aphidomorpha</taxon>
        <taxon>Aphidoidea</taxon>
        <taxon>Aphididae</taxon>
        <taxon>Macrosiphini</taxon>
        <taxon>Acyrthosiphon</taxon>
    </lineage>
</organism>
<dbReference type="KEGG" id="api:100572499"/>
<name>A0A8R2H7M0_ACYPI</name>
<feature type="region of interest" description="Disordered" evidence="1">
    <location>
        <begin position="546"/>
        <end position="573"/>
    </location>
</feature>
<evidence type="ECO:0000256" key="1">
    <source>
        <dbReference type="SAM" id="MobiDB-lite"/>
    </source>
</evidence>
<proteinExistence type="predicted"/>
<protein>
    <submittedName>
        <fullName evidence="2">Uncharacterized protein</fullName>
    </submittedName>
</protein>
<accession>A0A8R2H7M0</accession>
<dbReference type="AlphaFoldDB" id="A0A8R2H7M0"/>
<evidence type="ECO:0000313" key="3">
    <source>
        <dbReference type="Proteomes" id="UP000007819"/>
    </source>
</evidence>
<reference evidence="2" key="2">
    <citation type="submission" date="2022-06" db="UniProtKB">
        <authorList>
            <consortium name="EnsemblMetazoa"/>
        </authorList>
    </citation>
    <scope>IDENTIFICATION</scope>
</reference>
<dbReference type="Proteomes" id="UP000007819">
    <property type="component" value="Chromosome A1"/>
</dbReference>